<protein>
    <recommendedName>
        <fullName evidence="4">DUF1275 domain-containing protein</fullName>
    </recommendedName>
</protein>
<dbReference type="PANTHER" id="PTHR37314:SF5">
    <property type="entry name" value="SLR0142 PROTEIN"/>
    <property type="match status" value="1"/>
</dbReference>
<feature type="transmembrane region" description="Helical" evidence="1">
    <location>
        <begin position="192"/>
        <end position="210"/>
    </location>
</feature>
<gene>
    <name evidence="2" type="ORF">JGUZn3_12550</name>
</gene>
<dbReference type="AlphaFoldDB" id="A0A7H1NRS1"/>
<organism evidence="2 3">
    <name type="scientific">Entomobacter blattae</name>
    <dbReference type="NCBI Taxonomy" id="2762277"/>
    <lineage>
        <taxon>Bacteria</taxon>
        <taxon>Pseudomonadati</taxon>
        <taxon>Pseudomonadota</taxon>
        <taxon>Alphaproteobacteria</taxon>
        <taxon>Acetobacterales</taxon>
        <taxon>Acetobacteraceae</taxon>
        <taxon>Entomobacter</taxon>
    </lineage>
</organism>
<keyword evidence="1" id="KW-1133">Transmembrane helix</keyword>
<evidence type="ECO:0000256" key="1">
    <source>
        <dbReference type="SAM" id="Phobius"/>
    </source>
</evidence>
<evidence type="ECO:0000313" key="3">
    <source>
        <dbReference type="Proteomes" id="UP000516349"/>
    </source>
</evidence>
<dbReference type="InterPro" id="IPR010699">
    <property type="entry name" value="DUF1275"/>
</dbReference>
<dbReference type="EMBL" id="CP060244">
    <property type="protein sequence ID" value="QNT78481.1"/>
    <property type="molecule type" value="Genomic_DNA"/>
</dbReference>
<feature type="transmembrane region" description="Helical" evidence="1">
    <location>
        <begin position="54"/>
        <end position="75"/>
    </location>
</feature>
<keyword evidence="1" id="KW-0812">Transmembrane</keyword>
<sequence length="243" mass="25711">MQRLLALCLSFLGGYIDTAGFLFLEGLFTAHVTGNFVTLGASFVHGASGGVVKILALPVFCLTILCLGLWARAFLKSHRAPLRVLLLVQTAFLAMGGGLAITYGPFENGHNSLALTLCGLLLVIAMAIQNAGHKVHLASHPPSTLMTGTTTQIMVDIADLIHSHTNSRQTISNQTTSGPKKDEIRQVLRKRLSLFVPALVAFALGCAAGAYGVALLGPLCFTIPPLITLLCSLLVENQPPAKE</sequence>
<evidence type="ECO:0000313" key="2">
    <source>
        <dbReference type="EMBL" id="QNT78481.1"/>
    </source>
</evidence>
<dbReference type="RefSeq" id="WP_203412747.1">
    <property type="nucleotide sequence ID" value="NZ_CP060244.1"/>
</dbReference>
<proteinExistence type="predicted"/>
<name>A0A7H1NRS1_9PROT</name>
<reference evidence="2 3" key="1">
    <citation type="submission" date="2020-08" db="EMBL/GenBank/DDBJ databases">
        <title>Complete genome sequence of Entomobacter blattae G55GP.</title>
        <authorList>
            <person name="Poehlein A."/>
            <person name="Guzman J."/>
            <person name="Daniel R."/>
            <person name="Vilcinskas A."/>
        </authorList>
    </citation>
    <scope>NUCLEOTIDE SEQUENCE [LARGE SCALE GENOMIC DNA]</scope>
    <source>
        <strain evidence="2 3">G55GP</strain>
    </source>
</reference>
<feature type="transmembrane region" description="Helical" evidence="1">
    <location>
        <begin position="82"/>
        <end position="103"/>
    </location>
</feature>
<evidence type="ECO:0008006" key="4">
    <source>
        <dbReference type="Google" id="ProtNLM"/>
    </source>
</evidence>
<dbReference type="Proteomes" id="UP000516349">
    <property type="component" value="Chromosome"/>
</dbReference>
<accession>A0A7H1NRS1</accession>
<feature type="transmembrane region" description="Helical" evidence="1">
    <location>
        <begin position="109"/>
        <end position="128"/>
    </location>
</feature>
<keyword evidence="3" id="KW-1185">Reference proteome</keyword>
<keyword evidence="1" id="KW-0472">Membrane</keyword>
<dbReference type="PANTHER" id="PTHR37314">
    <property type="entry name" value="SLR0142 PROTEIN"/>
    <property type="match status" value="1"/>
</dbReference>
<dbReference type="Pfam" id="PF06912">
    <property type="entry name" value="DUF1275"/>
    <property type="match status" value="1"/>
</dbReference>
<dbReference type="KEGG" id="ebla:JGUZn3_12550"/>